<reference evidence="2 3" key="1">
    <citation type="submission" date="2020-07" db="EMBL/GenBank/DDBJ databases">
        <title>Sequencing the genomes of 1000 actinobacteria strains.</title>
        <authorList>
            <person name="Klenk H.-P."/>
        </authorList>
    </citation>
    <scope>NUCLEOTIDE SEQUENCE [LARGE SCALE GENOMIC DNA]</scope>
    <source>
        <strain evidence="2 3">DSM 44121</strain>
    </source>
</reference>
<evidence type="ECO:0000313" key="3">
    <source>
        <dbReference type="Proteomes" id="UP000540568"/>
    </source>
</evidence>
<feature type="transmembrane region" description="Helical" evidence="1">
    <location>
        <begin position="7"/>
        <end position="28"/>
    </location>
</feature>
<accession>A0A7W3J7B1</accession>
<keyword evidence="1" id="KW-0472">Membrane</keyword>
<protein>
    <submittedName>
        <fullName evidence="2">NO-binding membrane sensor protein with MHYT domain</fullName>
    </submittedName>
</protein>
<feature type="transmembrane region" description="Helical" evidence="1">
    <location>
        <begin position="98"/>
        <end position="124"/>
    </location>
</feature>
<comment type="caution">
    <text evidence="2">The sequence shown here is derived from an EMBL/GenBank/DDBJ whole genome shotgun (WGS) entry which is preliminary data.</text>
</comment>
<proteinExistence type="predicted"/>
<dbReference type="AlphaFoldDB" id="A0A7W3J7B1"/>
<dbReference type="EMBL" id="JACGWV010000001">
    <property type="protein sequence ID" value="MBA8807647.1"/>
    <property type="molecule type" value="Genomic_DNA"/>
</dbReference>
<name>A0A7W3J7B1_9MICO</name>
<keyword evidence="1" id="KW-0812">Transmembrane</keyword>
<gene>
    <name evidence="2" type="ORF">FHX71_001589</name>
</gene>
<sequence length="141" mass="14786">METMRRFLVLTPVSLGVSTVAFVTYSAVSTGGSIRPEVETALFVALVGVAIVLVAVFLAARLLRPLGVDNAWAALSLALGLATVAMGITYAGAEPDEWGMLLFEVAVGVQVPAWLTYAVGLLAGDLRNRAARRRVDPTDAA</sequence>
<keyword evidence="3" id="KW-1185">Reference proteome</keyword>
<dbReference type="Proteomes" id="UP000540568">
    <property type="component" value="Unassembled WGS sequence"/>
</dbReference>
<organism evidence="2 3">
    <name type="scientific">Promicromonospora sukumoe</name>
    <dbReference type="NCBI Taxonomy" id="88382"/>
    <lineage>
        <taxon>Bacteria</taxon>
        <taxon>Bacillati</taxon>
        <taxon>Actinomycetota</taxon>
        <taxon>Actinomycetes</taxon>
        <taxon>Micrococcales</taxon>
        <taxon>Promicromonosporaceae</taxon>
        <taxon>Promicromonospora</taxon>
    </lineage>
</organism>
<keyword evidence="1" id="KW-1133">Transmembrane helix</keyword>
<feature type="transmembrane region" description="Helical" evidence="1">
    <location>
        <begin position="40"/>
        <end position="60"/>
    </location>
</feature>
<evidence type="ECO:0000256" key="1">
    <source>
        <dbReference type="SAM" id="Phobius"/>
    </source>
</evidence>
<evidence type="ECO:0000313" key="2">
    <source>
        <dbReference type="EMBL" id="MBA8807647.1"/>
    </source>
</evidence>
<dbReference type="RefSeq" id="WP_182615186.1">
    <property type="nucleotide sequence ID" value="NZ_BAAATF010000007.1"/>
</dbReference>
<feature type="transmembrane region" description="Helical" evidence="1">
    <location>
        <begin position="72"/>
        <end position="92"/>
    </location>
</feature>